<evidence type="ECO:0000256" key="2">
    <source>
        <dbReference type="RuleBase" id="RU363116"/>
    </source>
</evidence>
<evidence type="ECO:0000256" key="1">
    <source>
        <dbReference type="ARBA" id="ARBA00005350"/>
    </source>
</evidence>
<sequence length="370" mass="38453">MFGGGGSKSNASPVAVAQPLYQSLPSDAFHFGGFVPVAAGIPVGGRVHDALGIDEMTASLLHATDTYTIMQRPSLTEGLCPACERSNIYDVYDGVTGMHLFIAKERSDCVPRYCCAPYHSLFLELKAAAGLNPMLSHMVDVDTLGTVLTLERPGCMLAKPCLCCVACSDPCKDGMYMHAGALSADVSAGGIRTTNPRCVGFATQPFLAGGLTPTLTVMERQPTGFRSLATVKGPCLFGGCLELCRSTKFSIAPAAAVGGHVVEGSLGRIVKRKPTDLAGNLREAVTDADVYTLELPPAAQLSAHQKALLLGTLLLADYMYFERDGACCDANGCTLCLVHCGGCLLPCTLRGSGGRSAGAGAGGTGFMADQ</sequence>
<comment type="similarity">
    <text evidence="1 2">Belongs to the phospholipid scramblase family.</text>
</comment>
<evidence type="ECO:0000313" key="3">
    <source>
        <dbReference type="EMBL" id="KOO35122.1"/>
    </source>
</evidence>
<organism evidence="3 4">
    <name type="scientific">Chrysochromulina tobinii</name>
    <dbReference type="NCBI Taxonomy" id="1460289"/>
    <lineage>
        <taxon>Eukaryota</taxon>
        <taxon>Haptista</taxon>
        <taxon>Haptophyta</taxon>
        <taxon>Prymnesiophyceae</taxon>
        <taxon>Prymnesiales</taxon>
        <taxon>Chrysochromulinaceae</taxon>
        <taxon>Chrysochromulina</taxon>
    </lineage>
</organism>
<keyword evidence="4" id="KW-1185">Reference proteome</keyword>
<name>A0A0M0K954_9EUKA</name>
<dbReference type="PANTHER" id="PTHR23248">
    <property type="entry name" value="PHOSPHOLIPID SCRAMBLASE-RELATED"/>
    <property type="match status" value="1"/>
</dbReference>
<comment type="caution">
    <text evidence="3">The sequence shown here is derived from an EMBL/GenBank/DDBJ whole genome shotgun (WGS) entry which is preliminary data.</text>
</comment>
<dbReference type="GO" id="GO:0017128">
    <property type="term" value="F:phospholipid scramblase activity"/>
    <property type="evidence" value="ECO:0007669"/>
    <property type="project" value="InterPro"/>
</dbReference>
<dbReference type="PANTHER" id="PTHR23248:SF9">
    <property type="entry name" value="PHOSPHOLIPID SCRAMBLASE"/>
    <property type="match status" value="1"/>
</dbReference>
<dbReference type="InterPro" id="IPR005552">
    <property type="entry name" value="Scramblase"/>
</dbReference>
<dbReference type="Pfam" id="PF03803">
    <property type="entry name" value="Scramblase"/>
    <property type="match status" value="1"/>
</dbReference>
<evidence type="ECO:0000313" key="4">
    <source>
        <dbReference type="Proteomes" id="UP000037460"/>
    </source>
</evidence>
<protein>
    <recommendedName>
        <fullName evidence="2">Phospholipid scramblase</fullName>
    </recommendedName>
</protein>
<proteinExistence type="inferred from homology"/>
<dbReference type="OrthoDB" id="191150at2759"/>
<accession>A0A0M0K954</accession>
<dbReference type="AlphaFoldDB" id="A0A0M0K954"/>
<dbReference type="EMBL" id="JWZX01000977">
    <property type="protein sequence ID" value="KOO35122.1"/>
    <property type="molecule type" value="Genomic_DNA"/>
</dbReference>
<gene>
    <name evidence="3" type="ORF">Ctob_011369</name>
</gene>
<reference evidence="4" key="1">
    <citation type="journal article" date="2015" name="PLoS Genet.">
        <title>Genome Sequence and Transcriptome Analyses of Chrysochromulina tobin: Metabolic Tools for Enhanced Algal Fitness in the Prominent Order Prymnesiales (Haptophyceae).</title>
        <authorList>
            <person name="Hovde B.T."/>
            <person name="Deodato C.R."/>
            <person name="Hunsperger H.M."/>
            <person name="Ryken S.A."/>
            <person name="Yost W."/>
            <person name="Jha R.K."/>
            <person name="Patterson J."/>
            <person name="Monnat R.J. Jr."/>
            <person name="Barlow S.B."/>
            <person name="Starkenburg S.R."/>
            <person name="Cattolico R.A."/>
        </authorList>
    </citation>
    <scope>NUCLEOTIDE SEQUENCE</scope>
    <source>
        <strain evidence="4">CCMP291</strain>
    </source>
</reference>
<dbReference type="Proteomes" id="UP000037460">
    <property type="component" value="Unassembled WGS sequence"/>
</dbReference>
<dbReference type="GO" id="GO:0005886">
    <property type="term" value="C:plasma membrane"/>
    <property type="evidence" value="ECO:0007669"/>
    <property type="project" value="TreeGrafter"/>
</dbReference>